<sequence length="171" mass="20003">MIESIIVRDRGTTPRSLRKVWTASSAEAFATAGQYFHDHFRDRRFTEAHARAAGYKRRKGELQAYGSKAFWRSYTGRKLKYQGHMRPLEYSGKTRDRIKTMYRITSNSKRGRVTYRGANTFSRRHAKSQIRMQDEFRRLLPEELIQLGQVYDAKLDELLGDSNWQSSTTVA</sequence>
<gene>
    <name evidence="1" type="ORF">V7x_20170</name>
</gene>
<accession>A0A5C6FVL2</accession>
<evidence type="ECO:0000313" key="2">
    <source>
        <dbReference type="Proteomes" id="UP000316476"/>
    </source>
</evidence>
<organism evidence="1 2">
    <name type="scientific">Crateriforma conspicua</name>
    <dbReference type="NCBI Taxonomy" id="2527996"/>
    <lineage>
        <taxon>Bacteria</taxon>
        <taxon>Pseudomonadati</taxon>
        <taxon>Planctomycetota</taxon>
        <taxon>Planctomycetia</taxon>
        <taxon>Planctomycetales</taxon>
        <taxon>Planctomycetaceae</taxon>
        <taxon>Crateriforma</taxon>
    </lineage>
</organism>
<dbReference type="RefSeq" id="WP_146413078.1">
    <property type="nucleotide sequence ID" value="NZ_SJPZ01000001.1"/>
</dbReference>
<dbReference type="Proteomes" id="UP000316476">
    <property type="component" value="Unassembled WGS sequence"/>
</dbReference>
<evidence type="ECO:0008006" key="3">
    <source>
        <dbReference type="Google" id="ProtNLM"/>
    </source>
</evidence>
<dbReference type="OrthoDB" id="266309at2"/>
<name>A0A5C6FVL2_9PLAN</name>
<evidence type="ECO:0000313" key="1">
    <source>
        <dbReference type="EMBL" id="TWU66451.1"/>
    </source>
</evidence>
<dbReference type="EMBL" id="SJPZ01000001">
    <property type="protein sequence ID" value="TWU66451.1"/>
    <property type="molecule type" value="Genomic_DNA"/>
</dbReference>
<reference evidence="1 2" key="1">
    <citation type="submission" date="2019-02" db="EMBL/GenBank/DDBJ databases">
        <title>Deep-cultivation of Planctomycetes and their phenomic and genomic characterization uncovers novel biology.</title>
        <authorList>
            <person name="Wiegand S."/>
            <person name="Jogler M."/>
            <person name="Boedeker C."/>
            <person name="Pinto D."/>
            <person name="Vollmers J."/>
            <person name="Rivas-Marin E."/>
            <person name="Kohn T."/>
            <person name="Peeters S.H."/>
            <person name="Heuer A."/>
            <person name="Rast P."/>
            <person name="Oberbeckmann S."/>
            <person name="Bunk B."/>
            <person name="Jeske O."/>
            <person name="Meyerdierks A."/>
            <person name="Storesund J.E."/>
            <person name="Kallscheuer N."/>
            <person name="Luecker S."/>
            <person name="Lage O.M."/>
            <person name="Pohl T."/>
            <person name="Merkel B.J."/>
            <person name="Hornburger P."/>
            <person name="Mueller R.-W."/>
            <person name="Bruemmer F."/>
            <person name="Labrenz M."/>
            <person name="Spormann A.M."/>
            <person name="Op Den Camp H."/>
            <person name="Overmann J."/>
            <person name="Amann R."/>
            <person name="Jetten M.S.M."/>
            <person name="Mascher T."/>
            <person name="Medema M.H."/>
            <person name="Devos D.P."/>
            <person name="Kaster A.-K."/>
            <person name="Ovreas L."/>
            <person name="Rohde M."/>
            <person name="Galperin M.Y."/>
            <person name="Jogler C."/>
        </authorList>
    </citation>
    <scope>NUCLEOTIDE SEQUENCE [LARGE SCALE GENOMIC DNA]</scope>
    <source>
        <strain evidence="1 2">V7</strain>
    </source>
</reference>
<protein>
    <recommendedName>
        <fullName evidence="3">Phage virion morphogenesis family protein</fullName>
    </recommendedName>
</protein>
<comment type="caution">
    <text evidence="1">The sequence shown here is derived from an EMBL/GenBank/DDBJ whole genome shotgun (WGS) entry which is preliminary data.</text>
</comment>
<proteinExistence type="predicted"/>
<dbReference type="AlphaFoldDB" id="A0A5C6FVL2"/>